<dbReference type="CDD" id="cd01143">
    <property type="entry name" value="YvrC"/>
    <property type="match status" value="1"/>
</dbReference>
<keyword evidence="2" id="KW-0732">Signal</keyword>
<accession>A0A7W7GUA4</accession>
<dbReference type="PROSITE" id="PS50983">
    <property type="entry name" value="FE_B12_PBP"/>
    <property type="match status" value="1"/>
</dbReference>
<evidence type="ECO:0000259" key="3">
    <source>
        <dbReference type="PROSITE" id="PS50983"/>
    </source>
</evidence>
<dbReference type="SUPFAM" id="SSF53807">
    <property type="entry name" value="Helical backbone' metal receptor"/>
    <property type="match status" value="1"/>
</dbReference>
<dbReference type="GO" id="GO:0071281">
    <property type="term" value="P:cellular response to iron ion"/>
    <property type="evidence" value="ECO:0007669"/>
    <property type="project" value="TreeGrafter"/>
</dbReference>
<dbReference type="PANTHER" id="PTHR30535:SF34">
    <property type="entry name" value="MOLYBDATE-BINDING PROTEIN MOLA"/>
    <property type="match status" value="1"/>
</dbReference>
<dbReference type="Pfam" id="PF01497">
    <property type="entry name" value="Peripla_BP_2"/>
    <property type="match status" value="1"/>
</dbReference>
<comment type="similarity">
    <text evidence="1">Belongs to the bacterial solute-binding protein 8 family.</text>
</comment>
<gene>
    <name evidence="4" type="ORF">BJY16_001887</name>
</gene>
<dbReference type="InterPro" id="IPR002491">
    <property type="entry name" value="ABC_transptr_periplasmic_BD"/>
</dbReference>
<proteinExistence type="inferred from homology"/>
<protein>
    <submittedName>
        <fullName evidence="4">Iron complex transport system substrate-binding protein</fullName>
    </submittedName>
</protein>
<feature type="signal peptide" evidence="2">
    <location>
        <begin position="1"/>
        <end position="17"/>
    </location>
</feature>
<evidence type="ECO:0000313" key="5">
    <source>
        <dbReference type="Proteomes" id="UP000546162"/>
    </source>
</evidence>
<dbReference type="AlphaFoldDB" id="A0A7W7GUA4"/>
<dbReference type="Gene3D" id="3.40.50.1980">
    <property type="entry name" value="Nitrogenase molybdenum iron protein domain"/>
    <property type="match status" value="2"/>
</dbReference>
<sequence>MKRALLAAGTAAALLLAGCGGTDKDGTSPEAGQSAASTAASFPATVGSLTLDKRPEKIVSLSPTATEMLFAIGAGPQVTAVDDQSDYPADAPKTDLSGFKPNAEAIAAKDPDLVVLSGDSDQIVAQLGKLKIPVFLSPAAQTLDDTYREITEFGTLTGHPAEAGKLTEQMKAEIDQVVKGVPARAKPLSYYYELGPELYSATSKTFIGGVFDLFGMTNVADPADADGSKGGYPQLSAEALVKANPDTIFLADTQCCQQSPDTVKARTGWSAITAVRKGQVYPLDDDIASRWGPRTVDLVKAVADAVREIPAS</sequence>
<evidence type="ECO:0000313" key="4">
    <source>
        <dbReference type="EMBL" id="MBB4738428.1"/>
    </source>
</evidence>
<feature type="chain" id="PRO_5038348678" evidence="2">
    <location>
        <begin position="18"/>
        <end position="312"/>
    </location>
</feature>
<name>A0A7W7GUA4_9ACTN</name>
<keyword evidence="5" id="KW-1185">Reference proteome</keyword>
<organism evidence="4 5">
    <name type="scientific">Actinoplanes octamycinicus</name>
    <dbReference type="NCBI Taxonomy" id="135948"/>
    <lineage>
        <taxon>Bacteria</taxon>
        <taxon>Bacillati</taxon>
        <taxon>Actinomycetota</taxon>
        <taxon>Actinomycetes</taxon>
        <taxon>Micromonosporales</taxon>
        <taxon>Micromonosporaceae</taxon>
        <taxon>Actinoplanes</taxon>
    </lineage>
</organism>
<dbReference type="Proteomes" id="UP000546162">
    <property type="component" value="Unassembled WGS sequence"/>
</dbReference>
<evidence type="ECO:0000256" key="1">
    <source>
        <dbReference type="ARBA" id="ARBA00008814"/>
    </source>
</evidence>
<feature type="domain" description="Fe/B12 periplasmic-binding" evidence="3">
    <location>
        <begin position="57"/>
        <end position="312"/>
    </location>
</feature>
<dbReference type="PROSITE" id="PS51257">
    <property type="entry name" value="PROKAR_LIPOPROTEIN"/>
    <property type="match status" value="1"/>
</dbReference>
<dbReference type="RefSeq" id="WP_185038760.1">
    <property type="nucleotide sequence ID" value="NZ_BAABFG010000005.1"/>
</dbReference>
<evidence type="ECO:0000256" key="2">
    <source>
        <dbReference type="SAM" id="SignalP"/>
    </source>
</evidence>
<dbReference type="EMBL" id="JACHNB010000001">
    <property type="protein sequence ID" value="MBB4738428.1"/>
    <property type="molecule type" value="Genomic_DNA"/>
</dbReference>
<dbReference type="InterPro" id="IPR050902">
    <property type="entry name" value="ABC_Transporter_SBP"/>
</dbReference>
<reference evidence="4 5" key="1">
    <citation type="submission" date="2020-08" db="EMBL/GenBank/DDBJ databases">
        <title>Sequencing the genomes of 1000 actinobacteria strains.</title>
        <authorList>
            <person name="Klenk H.-P."/>
        </authorList>
    </citation>
    <scope>NUCLEOTIDE SEQUENCE [LARGE SCALE GENOMIC DNA]</scope>
    <source>
        <strain evidence="4 5">DSM 45809</strain>
    </source>
</reference>
<dbReference type="PANTHER" id="PTHR30535">
    <property type="entry name" value="VITAMIN B12-BINDING PROTEIN"/>
    <property type="match status" value="1"/>
</dbReference>
<comment type="caution">
    <text evidence="4">The sequence shown here is derived from an EMBL/GenBank/DDBJ whole genome shotgun (WGS) entry which is preliminary data.</text>
</comment>